<dbReference type="PIRSF" id="PIRSF001227">
    <property type="entry name" value="Pen_acylase"/>
    <property type="match status" value="1"/>
</dbReference>
<feature type="transmembrane region" description="Helical" evidence="5">
    <location>
        <begin position="12"/>
        <end position="33"/>
    </location>
</feature>
<evidence type="ECO:0000256" key="2">
    <source>
        <dbReference type="ARBA" id="ARBA00022801"/>
    </source>
</evidence>
<dbReference type="InterPro" id="IPR023343">
    <property type="entry name" value="Penicillin_amidase_dom1"/>
</dbReference>
<dbReference type="Gene3D" id="1.10.439.10">
    <property type="entry name" value="Penicillin Amidohydrolase, domain 1"/>
    <property type="match status" value="1"/>
</dbReference>
<keyword evidence="2" id="KW-0378">Hydrolase</keyword>
<dbReference type="InterPro" id="IPR029055">
    <property type="entry name" value="Ntn_hydrolases_N"/>
</dbReference>
<comment type="caution">
    <text evidence="6">The sequence shown here is derived from an EMBL/GenBank/DDBJ whole genome shotgun (WGS) entry which is preliminary data.</text>
</comment>
<dbReference type="CDD" id="cd03747">
    <property type="entry name" value="Ntn_PGA_like"/>
    <property type="match status" value="1"/>
</dbReference>
<keyword evidence="5" id="KW-1133">Transmembrane helix</keyword>
<sequence>MRNSEKKVIIKLSTIIIITILAMTIFSIPLFGIRLGIILFPGNGIWKVTGEVPTTERLKILELNDEVTIIRDEWGIPHIYASNDLDLFFAQGYIHAQDRFFQMDMFRRLVRGKISEVLGSTAISTDKFNLAMGMEYWAIKTDEKLREMQANGTIDFLPTMDRYVEGINYYLKTHKNDKPLEYLLLGFEPTEWTSIDSLSIVQEMARQMSWNYNDLYRLTNLEALGLNNYNQLFNAFLPYQIPILPDYGDYSEIPKISSDEYKVNPLLHKTVLDFLENIKDIDHEKKRMESQNNLGSNNWVVNGSKSNTGKPILANDMHLAWMVPGVWYEQHLVSTETNINSYGFSIPGMPLIAVGHNQYVGWGFTNTGYDVLDWYYYNVINDTHYIYNNRETAYKTRNYNISVRDSPKELFTVRETVHGPVISDFRDNNIPSSYGDIILAPQWTANDIFFNFLAGNGFNRATNRAEFDEASKYWDTLAQNIVYADVDGNIAIRPTGKVPIRDDSKTPPGHLGNGTIPYNGSNGEGEWIGYIPFEDLPNAINPTQNYLASANQIIAGPNWNYSKYFLQNEYDDGYRARRINELLSNAPEGTVTIEKMKEFQLDINSTAAQAFIPYLIDVIKNQYASTPPLEINNVLTVLESWKYNMDKDLAAPTIYRKWRDNFMDYTFNDEFESYGLEQRPKLVVLEYLMKEKETSHWFDNVNTLSQNETRNEIMLVALNDTIDWLTDFYSSANPSTWKWGEIHKYYFPHLTELTAFSKGPYAGDGERYTLNPSSANIESGVGFARSGASERMILDFSNLNNSISVIPSGERGFPNSKHYSDQLEQLFLQGKYHIQYFGYTANNFPKSAIESTINFIPIGDV</sequence>
<dbReference type="GO" id="GO:0017000">
    <property type="term" value="P:antibiotic biosynthetic process"/>
    <property type="evidence" value="ECO:0007669"/>
    <property type="project" value="InterPro"/>
</dbReference>
<dbReference type="PANTHER" id="PTHR34218:SF4">
    <property type="entry name" value="ACYL-HOMOSERINE LACTONE ACYLASE QUIP"/>
    <property type="match status" value="1"/>
</dbReference>
<dbReference type="InterPro" id="IPR002692">
    <property type="entry name" value="S45"/>
</dbReference>
<name>A0A0F9PSW8_9ZZZZ</name>
<dbReference type="InterPro" id="IPR043146">
    <property type="entry name" value="Penicillin_amidase_N_B-knob"/>
</dbReference>
<evidence type="ECO:0000313" key="6">
    <source>
        <dbReference type="EMBL" id="KKN34770.1"/>
    </source>
</evidence>
<dbReference type="Gene3D" id="1.10.1400.10">
    <property type="match status" value="1"/>
</dbReference>
<keyword evidence="5" id="KW-0812">Transmembrane</keyword>
<organism evidence="6">
    <name type="scientific">marine sediment metagenome</name>
    <dbReference type="NCBI Taxonomy" id="412755"/>
    <lineage>
        <taxon>unclassified sequences</taxon>
        <taxon>metagenomes</taxon>
        <taxon>ecological metagenomes</taxon>
    </lineage>
</organism>
<dbReference type="AlphaFoldDB" id="A0A0F9PSW8"/>
<evidence type="ECO:0000256" key="5">
    <source>
        <dbReference type="SAM" id="Phobius"/>
    </source>
</evidence>
<feature type="region of interest" description="Disordered" evidence="4">
    <location>
        <begin position="497"/>
        <end position="517"/>
    </location>
</feature>
<dbReference type="InterPro" id="IPR043147">
    <property type="entry name" value="Penicillin_amidase_A-knob"/>
</dbReference>
<dbReference type="SUPFAM" id="SSF56235">
    <property type="entry name" value="N-terminal nucleophile aminohydrolases (Ntn hydrolases)"/>
    <property type="match status" value="1"/>
</dbReference>
<evidence type="ECO:0000256" key="4">
    <source>
        <dbReference type="SAM" id="MobiDB-lite"/>
    </source>
</evidence>
<comment type="similarity">
    <text evidence="1">Belongs to the peptidase S45 family.</text>
</comment>
<proteinExistence type="inferred from homology"/>
<protein>
    <recommendedName>
        <fullName evidence="7">Penicillin acylase family protein</fullName>
    </recommendedName>
</protein>
<dbReference type="InterPro" id="IPR014395">
    <property type="entry name" value="Pen/GL7ACA/AHL_acylase"/>
</dbReference>
<evidence type="ECO:0000256" key="3">
    <source>
        <dbReference type="ARBA" id="ARBA00023145"/>
    </source>
</evidence>
<keyword evidence="3" id="KW-0865">Zymogen</keyword>
<dbReference type="GO" id="GO:0016811">
    <property type="term" value="F:hydrolase activity, acting on carbon-nitrogen (but not peptide) bonds, in linear amides"/>
    <property type="evidence" value="ECO:0007669"/>
    <property type="project" value="InterPro"/>
</dbReference>
<dbReference type="EMBL" id="LAZR01002085">
    <property type="protein sequence ID" value="KKN34770.1"/>
    <property type="molecule type" value="Genomic_DNA"/>
</dbReference>
<reference evidence="6" key="1">
    <citation type="journal article" date="2015" name="Nature">
        <title>Complex archaea that bridge the gap between prokaryotes and eukaryotes.</title>
        <authorList>
            <person name="Spang A."/>
            <person name="Saw J.H."/>
            <person name="Jorgensen S.L."/>
            <person name="Zaremba-Niedzwiedzka K."/>
            <person name="Martijn J."/>
            <person name="Lind A.E."/>
            <person name="van Eijk R."/>
            <person name="Schleper C."/>
            <person name="Guy L."/>
            <person name="Ettema T.J."/>
        </authorList>
    </citation>
    <scope>NUCLEOTIDE SEQUENCE</scope>
</reference>
<gene>
    <name evidence="6" type="ORF">LCGC14_0790430</name>
</gene>
<dbReference type="Pfam" id="PF01804">
    <property type="entry name" value="Penicil_amidase"/>
    <property type="match status" value="1"/>
</dbReference>
<keyword evidence="5" id="KW-0472">Membrane</keyword>
<evidence type="ECO:0000256" key="1">
    <source>
        <dbReference type="ARBA" id="ARBA00006586"/>
    </source>
</evidence>
<dbReference type="Gene3D" id="3.60.20.10">
    <property type="entry name" value="Glutamine Phosphoribosylpyrophosphate, subunit 1, domain 1"/>
    <property type="match status" value="1"/>
</dbReference>
<accession>A0A0F9PSW8</accession>
<dbReference type="PANTHER" id="PTHR34218">
    <property type="entry name" value="PEPTIDASE S45 PENICILLIN AMIDASE"/>
    <property type="match status" value="1"/>
</dbReference>
<evidence type="ECO:0008006" key="7">
    <source>
        <dbReference type="Google" id="ProtNLM"/>
    </source>
</evidence>
<dbReference type="Gene3D" id="2.30.120.10">
    <property type="match status" value="1"/>
</dbReference>